<dbReference type="KEGG" id="ppn:Palpr_1549"/>
<reference key="1">
    <citation type="submission" date="2010-11" db="EMBL/GenBank/DDBJ databases">
        <title>The complete genome of Paludibacter propionicigenes DSM 17365.</title>
        <authorList>
            <consortium name="US DOE Joint Genome Institute (JGI-PGF)"/>
            <person name="Lucas S."/>
            <person name="Copeland A."/>
            <person name="Lapidus A."/>
            <person name="Bruce D."/>
            <person name="Goodwin L."/>
            <person name="Pitluck S."/>
            <person name="Kyrpides N."/>
            <person name="Mavromatis K."/>
            <person name="Ivanova N."/>
            <person name="Munk A.C."/>
            <person name="Brettin T."/>
            <person name="Detter J.C."/>
            <person name="Han C."/>
            <person name="Tapia R."/>
            <person name="Land M."/>
            <person name="Hauser L."/>
            <person name="Markowitz V."/>
            <person name="Cheng J.-F."/>
            <person name="Hugenholtz P."/>
            <person name="Woyke T."/>
            <person name="Wu D."/>
            <person name="Gronow S."/>
            <person name="Wellnitz S."/>
            <person name="Brambilla E."/>
            <person name="Klenk H.-P."/>
            <person name="Eisen J.A."/>
        </authorList>
    </citation>
    <scope>NUCLEOTIDE SEQUENCE</scope>
    <source>
        <strain>WB4</strain>
    </source>
</reference>
<protein>
    <submittedName>
        <fullName evidence="1">Uncharacterized protein</fullName>
    </submittedName>
</protein>
<keyword evidence="2" id="KW-1185">Reference proteome</keyword>
<sequence length="39" mass="4767">MYKDFIKIYAIKHVFSLKSTTWVEPSILRSYFFVILHPF</sequence>
<evidence type="ECO:0000313" key="2">
    <source>
        <dbReference type="Proteomes" id="UP000008718"/>
    </source>
</evidence>
<reference evidence="1 2" key="2">
    <citation type="journal article" date="2011" name="Stand. Genomic Sci.">
        <title>Complete genome sequence of Paludibacter propionicigenes type strain (WB4).</title>
        <authorList>
            <person name="Gronow S."/>
            <person name="Munk C."/>
            <person name="Lapidus A."/>
            <person name="Nolan M."/>
            <person name="Lucas S."/>
            <person name="Hammon N."/>
            <person name="Deshpande S."/>
            <person name="Cheng J.F."/>
            <person name="Tapia R."/>
            <person name="Han C."/>
            <person name="Goodwin L."/>
            <person name="Pitluck S."/>
            <person name="Liolios K."/>
            <person name="Ivanova N."/>
            <person name="Mavromatis K."/>
            <person name="Mikhailova N."/>
            <person name="Pati A."/>
            <person name="Chen A."/>
            <person name="Palaniappan K."/>
            <person name="Land M."/>
            <person name="Hauser L."/>
            <person name="Chang Y.J."/>
            <person name="Jeffries C.D."/>
            <person name="Brambilla E."/>
            <person name="Rohde M."/>
            <person name="Goker M."/>
            <person name="Detter J.C."/>
            <person name="Woyke T."/>
            <person name="Bristow J."/>
            <person name="Eisen J.A."/>
            <person name="Markowitz V."/>
            <person name="Hugenholtz P."/>
            <person name="Kyrpides N.C."/>
            <person name="Klenk H.P."/>
        </authorList>
    </citation>
    <scope>NUCLEOTIDE SEQUENCE [LARGE SCALE GENOMIC DNA]</scope>
    <source>
        <strain evidence="2">DSM 17365 / JCM 13257 / WB4</strain>
    </source>
</reference>
<gene>
    <name evidence="1" type="ordered locus">Palpr_1549</name>
</gene>
<name>E4T4Q1_PALPW</name>
<dbReference type="Proteomes" id="UP000008718">
    <property type="component" value="Chromosome"/>
</dbReference>
<dbReference type="EMBL" id="CP002345">
    <property type="protein sequence ID" value="ADQ79695.1"/>
    <property type="molecule type" value="Genomic_DNA"/>
</dbReference>
<dbReference type="HOGENOM" id="CLU_3313902_0_0_10"/>
<dbReference type="AlphaFoldDB" id="E4T4Q1"/>
<proteinExistence type="predicted"/>
<dbReference type="STRING" id="694427.Palpr_1549"/>
<accession>E4T4Q1</accession>
<evidence type="ECO:0000313" key="1">
    <source>
        <dbReference type="EMBL" id="ADQ79695.1"/>
    </source>
</evidence>
<organism evidence="1 2">
    <name type="scientific">Paludibacter propionicigenes (strain DSM 17365 / JCM 13257 / WB4)</name>
    <dbReference type="NCBI Taxonomy" id="694427"/>
    <lineage>
        <taxon>Bacteria</taxon>
        <taxon>Pseudomonadati</taxon>
        <taxon>Bacteroidota</taxon>
        <taxon>Bacteroidia</taxon>
        <taxon>Bacteroidales</taxon>
        <taxon>Paludibacteraceae</taxon>
        <taxon>Paludibacter</taxon>
    </lineage>
</organism>